<dbReference type="InterPro" id="IPR039672">
    <property type="entry name" value="MFS_2"/>
</dbReference>
<reference evidence="6" key="1">
    <citation type="submission" date="2016-06" db="UniProtKB">
        <authorList>
            <consortium name="WormBaseParasite"/>
        </authorList>
    </citation>
    <scope>IDENTIFICATION</scope>
</reference>
<dbReference type="SUPFAM" id="SSF103473">
    <property type="entry name" value="MFS general substrate transporter"/>
    <property type="match status" value="1"/>
</dbReference>
<accession>A0A183SS78</accession>
<feature type="transmembrane region" description="Helical" evidence="3">
    <location>
        <begin position="338"/>
        <end position="360"/>
    </location>
</feature>
<feature type="transmembrane region" description="Helical" evidence="3">
    <location>
        <begin position="208"/>
        <end position="229"/>
    </location>
</feature>
<evidence type="ECO:0000313" key="6">
    <source>
        <dbReference type="WBParaSite" id="SSLN_0000730801-mRNA-1"/>
    </source>
</evidence>
<keyword evidence="5" id="KW-1185">Reference proteome</keyword>
<dbReference type="STRING" id="70667.A0A183SS78"/>
<dbReference type="GO" id="GO:0005886">
    <property type="term" value="C:plasma membrane"/>
    <property type="evidence" value="ECO:0007669"/>
    <property type="project" value="TreeGrafter"/>
</dbReference>
<dbReference type="OrthoDB" id="197206at2759"/>
<keyword evidence="3" id="KW-0472">Membrane</keyword>
<dbReference type="PANTHER" id="PTHR11328">
    <property type="entry name" value="MAJOR FACILITATOR SUPERFAMILY DOMAIN-CONTAINING PROTEIN"/>
    <property type="match status" value="1"/>
</dbReference>
<dbReference type="WBParaSite" id="SSLN_0000730801-mRNA-1">
    <property type="protein sequence ID" value="SSLN_0000730801-mRNA-1"/>
    <property type="gene ID" value="SSLN_0000730801"/>
</dbReference>
<feature type="compositionally biased region" description="Basic and acidic residues" evidence="2">
    <location>
        <begin position="370"/>
        <end position="379"/>
    </location>
</feature>
<comment type="similarity">
    <text evidence="1">Belongs to the major facilitator superfamily.</text>
</comment>
<feature type="compositionally biased region" description="Polar residues" evidence="2">
    <location>
        <begin position="416"/>
        <end position="425"/>
    </location>
</feature>
<name>A0A183SS78_SCHSO</name>
<evidence type="ECO:0000313" key="4">
    <source>
        <dbReference type="EMBL" id="VDL93461.1"/>
    </source>
</evidence>
<evidence type="ECO:0000313" key="5">
    <source>
        <dbReference type="Proteomes" id="UP000275846"/>
    </source>
</evidence>
<feature type="compositionally biased region" description="Basic and acidic residues" evidence="2">
    <location>
        <begin position="402"/>
        <end position="414"/>
    </location>
</feature>
<keyword evidence="3" id="KW-1133">Transmembrane helix</keyword>
<evidence type="ECO:0000256" key="3">
    <source>
        <dbReference type="SAM" id="Phobius"/>
    </source>
</evidence>
<feature type="transmembrane region" description="Helical" evidence="3">
    <location>
        <begin position="167"/>
        <end position="188"/>
    </location>
</feature>
<feature type="region of interest" description="Disordered" evidence="2">
    <location>
        <begin position="366"/>
        <end position="432"/>
    </location>
</feature>
<dbReference type="AlphaFoldDB" id="A0A183SS78"/>
<protein>
    <submittedName>
        <fullName evidence="6">Major facilitator superfamily domain</fullName>
    </submittedName>
</protein>
<feature type="compositionally biased region" description="Low complexity" evidence="2">
    <location>
        <begin position="382"/>
        <end position="396"/>
    </location>
</feature>
<feature type="transmembrane region" description="Helical" evidence="3">
    <location>
        <begin position="134"/>
        <end position="155"/>
    </location>
</feature>
<reference evidence="4 5" key="2">
    <citation type="submission" date="2018-11" db="EMBL/GenBank/DDBJ databases">
        <authorList>
            <consortium name="Pathogen Informatics"/>
        </authorList>
    </citation>
    <scope>NUCLEOTIDE SEQUENCE [LARGE SCALE GENOMIC DNA]</scope>
    <source>
        <strain evidence="4 5">NST_G2</strain>
    </source>
</reference>
<dbReference type="GO" id="GO:0008643">
    <property type="term" value="P:carbohydrate transport"/>
    <property type="evidence" value="ECO:0007669"/>
    <property type="project" value="InterPro"/>
</dbReference>
<feature type="transmembrane region" description="Helical" evidence="3">
    <location>
        <begin position="289"/>
        <end position="312"/>
    </location>
</feature>
<dbReference type="Proteomes" id="UP000275846">
    <property type="component" value="Unassembled WGS sequence"/>
</dbReference>
<sequence>MLGREKDYDEAEGNELLEDAVDDQKYNATSVEACYSVATISNSDEPLPLWRKLAYAAGGLPMQLTQNIISFFLPLFLLETAKITPYYLSAIQFAARVSDALTDPFVGFLVLRTKTRMGSKRPWYLFNNLCIPKLLTFSWIIFSTPVSVICFFLLFYTVPWHSEFGKFLFYMACVVVLQVGLTSFHVPYSSMVIVLSDVPEERDTLTAYRMFSEVAAVLLGVAVFGLIVAPYRVVNSCMDGDSVNRTVVAILTNATTPTTTTAATAAASSIGTDTNPQLHSFAAQMEINAYMVGAGATCVIFIIASLICFLGTKEKETFEEPLTAFFGVVRKILTYRPYLLLMGAFLFMSLGIQLPHSLLLPHLNPVSRQSQEDRRRERTQVAGAAGAATGRATTRGSDPTEWECHKGHIKKEPLQPDSQSTSQPLHTKHTSG</sequence>
<organism evidence="6">
    <name type="scientific">Schistocephalus solidus</name>
    <name type="common">Tapeworm</name>
    <dbReference type="NCBI Taxonomy" id="70667"/>
    <lineage>
        <taxon>Eukaryota</taxon>
        <taxon>Metazoa</taxon>
        <taxon>Spiralia</taxon>
        <taxon>Lophotrochozoa</taxon>
        <taxon>Platyhelminthes</taxon>
        <taxon>Cestoda</taxon>
        <taxon>Eucestoda</taxon>
        <taxon>Diphyllobothriidea</taxon>
        <taxon>Diphyllobothriidae</taxon>
        <taxon>Schistocephalus</taxon>
    </lineage>
</organism>
<proteinExistence type="inferred from homology"/>
<dbReference type="PANTHER" id="PTHR11328:SF24">
    <property type="entry name" value="MAJOR FACILITATOR SUPERFAMILY (MFS) PROFILE DOMAIN-CONTAINING PROTEIN"/>
    <property type="match status" value="1"/>
</dbReference>
<keyword evidence="3" id="KW-0812">Transmembrane</keyword>
<dbReference type="GO" id="GO:0015293">
    <property type="term" value="F:symporter activity"/>
    <property type="evidence" value="ECO:0007669"/>
    <property type="project" value="InterPro"/>
</dbReference>
<dbReference type="EMBL" id="UYSU01033975">
    <property type="protein sequence ID" value="VDL93461.1"/>
    <property type="molecule type" value="Genomic_DNA"/>
</dbReference>
<dbReference type="Pfam" id="PF13347">
    <property type="entry name" value="MFS_2"/>
    <property type="match status" value="1"/>
</dbReference>
<dbReference type="InterPro" id="IPR036259">
    <property type="entry name" value="MFS_trans_sf"/>
</dbReference>
<evidence type="ECO:0000256" key="2">
    <source>
        <dbReference type="SAM" id="MobiDB-lite"/>
    </source>
</evidence>
<gene>
    <name evidence="4" type="ORF">SSLN_LOCUS7076</name>
</gene>
<evidence type="ECO:0000256" key="1">
    <source>
        <dbReference type="ARBA" id="ARBA00008335"/>
    </source>
</evidence>